<dbReference type="AlphaFoldDB" id="A0A059CSN5"/>
<accession>A0A059CSN5</accession>
<feature type="compositionally biased region" description="Polar residues" evidence="1">
    <location>
        <begin position="1"/>
        <end position="16"/>
    </location>
</feature>
<dbReference type="OMA" id="PCQFLLF"/>
<evidence type="ECO:0000256" key="1">
    <source>
        <dbReference type="SAM" id="MobiDB-lite"/>
    </source>
</evidence>
<dbReference type="EMBL" id="KK198755">
    <property type="protein sequence ID" value="KCW81211.1"/>
    <property type="molecule type" value="Genomic_DNA"/>
</dbReference>
<dbReference type="InParanoid" id="A0A059CSN5"/>
<gene>
    <name evidence="2" type="ORF">EUGRSUZ_C02584</name>
</gene>
<feature type="region of interest" description="Disordered" evidence="1">
    <location>
        <begin position="1"/>
        <end position="51"/>
    </location>
</feature>
<sequence>MSLVTDSPVHSSSSDDFASYLDAQLGSGSTGTSGSSADDETDNESDHESERIKRLKAKKLEILEEPEGSTSREYSEQIVDSEQIICKKSSRLNVYPCQFLLFL</sequence>
<protein>
    <submittedName>
        <fullName evidence="2">Uncharacterized protein</fullName>
    </submittedName>
</protein>
<feature type="compositionally biased region" description="Low complexity" evidence="1">
    <location>
        <begin position="26"/>
        <end position="36"/>
    </location>
</feature>
<reference evidence="2" key="1">
    <citation type="submission" date="2013-07" db="EMBL/GenBank/DDBJ databases">
        <title>The genome of Eucalyptus grandis.</title>
        <authorList>
            <person name="Schmutz J."/>
            <person name="Hayes R."/>
            <person name="Myburg A."/>
            <person name="Tuskan G."/>
            <person name="Grattapaglia D."/>
            <person name="Rokhsar D.S."/>
        </authorList>
    </citation>
    <scope>NUCLEOTIDE SEQUENCE</scope>
    <source>
        <tissue evidence="2">Leaf extractions</tissue>
    </source>
</reference>
<proteinExistence type="predicted"/>
<name>A0A059CSN5_EUCGR</name>
<organism evidence="2">
    <name type="scientific">Eucalyptus grandis</name>
    <name type="common">Flooded gum</name>
    <dbReference type="NCBI Taxonomy" id="71139"/>
    <lineage>
        <taxon>Eukaryota</taxon>
        <taxon>Viridiplantae</taxon>
        <taxon>Streptophyta</taxon>
        <taxon>Embryophyta</taxon>
        <taxon>Tracheophyta</taxon>
        <taxon>Spermatophyta</taxon>
        <taxon>Magnoliopsida</taxon>
        <taxon>eudicotyledons</taxon>
        <taxon>Gunneridae</taxon>
        <taxon>Pentapetalae</taxon>
        <taxon>rosids</taxon>
        <taxon>malvids</taxon>
        <taxon>Myrtales</taxon>
        <taxon>Myrtaceae</taxon>
        <taxon>Myrtoideae</taxon>
        <taxon>Eucalypteae</taxon>
        <taxon>Eucalyptus</taxon>
    </lineage>
</organism>
<evidence type="ECO:0000313" key="2">
    <source>
        <dbReference type="EMBL" id="KCW81211.1"/>
    </source>
</evidence>
<dbReference type="Gramene" id="KCW81211">
    <property type="protein sequence ID" value="KCW81211"/>
    <property type="gene ID" value="EUGRSUZ_C02584"/>
</dbReference>